<dbReference type="Proteomes" id="UP000228934">
    <property type="component" value="Unassembled WGS sequence"/>
</dbReference>
<evidence type="ECO:0000313" key="2">
    <source>
        <dbReference type="EMBL" id="PIO28325.1"/>
    </source>
</evidence>
<gene>
    <name evidence="2" type="ORF">AB205_0208220</name>
</gene>
<feature type="signal peptide" evidence="1">
    <location>
        <begin position="1"/>
        <end position="23"/>
    </location>
</feature>
<name>A0A2G9RKN8_AQUCT</name>
<feature type="chain" id="PRO_5013930314" description="Secreted protein" evidence="1">
    <location>
        <begin position="24"/>
        <end position="85"/>
    </location>
</feature>
<evidence type="ECO:0000256" key="1">
    <source>
        <dbReference type="SAM" id="SignalP"/>
    </source>
</evidence>
<proteinExistence type="predicted"/>
<protein>
    <recommendedName>
        <fullName evidence="4">Secreted protein</fullName>
    </recommendedName>
</protein>
<evidence type="ECO:0008006" key="4">
    <source>
        <dbReference type="Google" id="ProtNLM"/>
    </source>
</evidence>
<dbReference type="EMBL" id="KV941308">
    <property type="protein sequence ID" value="PIO28325.1"/>
    <property type="molecule type" value="Genomic_DNA"/>
</dbReference>
<dbReference type="AlphaFoldDB" id="A0A2G9RKN8"/>
<reference evidence="3" key="1">
    <citation type="journal article" date="2017" name="Nat. Commun.">
        <title>The North American bullfrog draft genome provides insight into hormonal regulation of long noncoding RNA.</title>
        <authorList>
            <person name="Hammond S.A."/>
            <person name="Warren R.L."/>
            <person name="Vandervalk B.P."/>
            <person name="Kucuk E."/>
            <person name="Khan H."/>
            <person name="Gibb E.A."/>
            <person name="Pandoh P."/>
            <person name="Kirk H."/>
            <person name="Zhao Y."/>
            <person name="Jones M."/>
            <person name="Mungall A.J."/>
            <person name="Coope R."/>
            <person name="Pleasance S."/>
            <person name="Moore R.A."/>
            <person name="Holt R.A."/>
            <person name="Round J.M."/>
            <person name="Ohora S."/>
            <person name="Walle B.V."/>
            <person name="Veldhoen N."/>
            <person name="Helbing C.C."/>
            <person name="Birol I."/>
        </authorList>
    </citation>
    <scope>NUCLEOTIDE SEQUENCE [LARGE SCALE GENOMIC DNA]</scope>
</reference>
<organism evidence="2 3">
    <name type="scientific">Aquarana catesbeiana</name>
    <name type="common">American bullfrog</name>
    <name type="synonym">Rana catesbeiana</name>
    <dbReference type="NCBI Taxonomy" id="8400"/>
    <lineage>
        <taxon>Eukaryota</taxon>
        <taxon>Metazoa</taxon>
        <taxon>Chordata</taxon>
        <taxon>Craniata</taxon>
        <taxon>Vertebrata</taxon>
        <taxon>Euteleostomi</taxon>
        <taxon>Amphibia</taxon>
        <taxon>Batrachia</taxon>
        <taxon>Anura</taxon>
        <taxon>Neobatrachia</taxon>
        <taxon>Ranoidea</taxon>
        <taxon>Ranidae</taxon>
        <taxon>Aquarana</taxon>
    </lineage>
</organism>
<accession>A0A2G9RKN8</accession>
<dbReference type="OrthoDB" id="2561043at2759"/>
<sequence length="85" mass="8999">MNTTAPYCFSLSVSLLFIPLLQNNVKVAIDVGGPIESPDQSKPETVFLITSTPVPVSKDQCILTTVFLITATPGQSATVFLVTAT</sequence>
<keyword evidence="3" id="KW-1185">Reference proteome</keyword>
<evidence type="ECO:0000313" key="3">
    <source>
        <dbReference type="Proteomes" id="UP000228934"/>
    </source>
</evidence>
<keyword evidence="1" id="KW-0732">Signal</keyword>